<evidence type="ECO:0000256" key="10">
    <source>
        <dbReference type="ARBA" id="ARBA00023002"/>
    </source>
</evidence>
<dbReference type="InterPro" id="IPR003663">
    <property type="entry name" value="Sugar/inositol_transpt"/>
</dbReference>
<feature type="transmembrane region" description="Helical" evidence="15">
    <location>
        <begin position="366"/>
        <end position="393"/>
    </location>
</feature>
<feature type="transmembrane region" description="Helical" evidence="15">
    <location>
        <begin position="115"/>
        <end position="138"/>
    </location>
</feature>
<feature type="transmembrane region" description="Helical" evidence="15">
    <location>
        <begin position="338"/>
        <end position="360"/>
    </location>
</feature>
<dbReference type="VEuPathDB" id="FungiDB:SeMB42_g01080"/>
<dbReference type="VEuPathDB" id="FungiDB:SeMB42_g01079"/>
<proteinExistence type="inferred from homology"/>
<dbReference type="InterPro" id="IPR036259">
    <property type="entry name" value="MFS_trans_sf"/>
</dbReference>
<evidence type="ECO:0000313" key="17">
    <source>
        <dbReference type="EMBL" id="TPX46077.1"/>
    </source>
</evidence>
<dbReference type="SUPFAM" id="SSF103473">
    <property type="entry name" value="MFS general substrate transporter"/>
    <property type="match status" value="1"/>
</dbReference>
<evidence type="ECO:0000256" key="11">
    <source>
        <dbReference type="ARBA" id="ARBA00023004"/>
    </source>
</evidence>
<keyword evidence="7 13" id="KW-0479">Metal-binding</keyword>
<sequence length="834" mass="90987">MGLIPLTLFPNMAFGFYAALTAIGSSLGGFLFGYEIGIIDQILVMSSFQDYFGTARDLSGYNGNITSLFLVGCVVGALLVSFGGDLLGRKKIIFIGGLFFILGGALQTGSNSIGMLYAGRMIGGCGVGILSTIVPMFIAESAPANIRGTVVSIFQLAITLGILVASAVNTGIIKGLDGTETEWRLSFGLQILPGLFLISTIMLLPESPRYLAMKNQWEETLDVLAKIYNRPRDSAPVQDEFREIRLGVERDRAIGTASWSELLLPNIRKRVLMVIILQLFQQWTGINVIMYYAASLFTDMGFHNAASSTTFVIVNAAINFVATFPALYLVETAGRRQLLIWGGVGITVSHILVTSCLKASENNPSAAWGGIIFVYTFVLSFATTWGPIVWVIQSEVLPLRVRSKGVGLGTVSNWVWNAVIAKVAPIIGANWGIYQYLVYAIFGIAMTSYAYFWVPETKGVELEEMDQVFGSPGAVKGTKTFKPTAASVVTSDYSVALNPVGNQASVSDTTERTMVGSTTTDLKDSGGISNFDGLSTVFEPESKLNQDTFEYTSVPTYDSPSGDVAEAKPEGSRIPVHAPPAPTAPPNPPALALDVGVGKHRRPATPGDYFAWAFVRLLRPLSDLFFRKKYVHRAVTLETVAAVPGMVASMARHLTSLRRMRHDGGWIDHLLKEASNERMHLMIWMKVCHPSVLERALVAITQYGFTAVFSLMYVCTPSVAHRFVGYLEEEAVISYTHFLHAIDAGAIENTPAPPIAIDYYNLSDDARLRDVVLCVRADEANHRDVNHYFGDRIVAGTEDLRAPYKPRRHQVTKTSHPVSKDIADVKRVDVTISP</sequence>
<dbReference type="InterPro" id="IPR002680">
    <property type="entry name" value="AOX"/>
</dbReference>
<feature type="transmembrane region" description="Helical" evidence="15">
    <location>
        <begin position="305"/>
        <end position="329"/>
    </location>
</feature>
<evidence type="ECO:0000256" key="15">
    <source>
        <dbReference type="SAM" id="Phobius"/>
    </source>
</evidence>
<dbReference type="GO" id="GO:0005351">
    <property type="term" value="F:carbohydrate:proton symporter activity"/>
    <property type="evidence" value="ECO:0007669"/>
    <property type="project" value="TreeGrafter"/>
</dbReference>
<feature type="domain" description="Major facilitator superfamily (MFS) profile" evidence="16">
    <location>
        <begin position="21"/>
        <end position="458"/>
    </location>
</feature>
<reference evidence="17 18" key="1">
    <citation type="journal article" date="2019" name="Sci. Rep.">
        <title>Comparative genomics of chytrid fungi reveal insights into the obligate biotrophic and pathogenic lifestyle of Synchytrium endobioticum.</title>
        <authorList>
            <person name="van de Vossenberg B.T.L.H."/>
            <person name="Warris S."/>
            <person name="Nguyen H.D.T."/>
            <person name="van Gent-Pelzer M.P.E."/>
            <person name="Joly D.L."/>
            <person name="van de Geest H.C."/>
            <person name="Bonants P.J.M."/>
            <person name="Smith D.S."/>
            <person name="Levesque C.A."/>
            <person name="van der Lee T.A.J."/>
        </authorList>
    </citation>
    <scope>NUCLEOTIDE SEQUENCE [LARGE SCALE GENOMIC DNA]</scope>
    <source>
        <strain evidence="17 18">LEV6574</strain>
    </source>
</reference>
<dbReference type="Pfam" id="PF00083">
    <property type="entry name" value="Sugar_tr"/>
    <property type="match status" value="1"/>
</dbReference>
<comment type="similarity">
    <text evidence="3">Belongs to the major facilitator superfamily. Sugar transporter (TC 2.A.1.1) family.</text>
</comment>
<dbReference type="EC" id="1.-.-.-" evidence="13"/>
<dbReference type="GO" id="GO:0046872">
    <property type="term" value="F:metal ion binding"/>
    <property type="evidence" value="ECO:0007669"/>
    <property type="project" value="UniProtKB-UniRule"/>
</dbReference>
<dbReference type="InterPro" id="IPR020846">
    <property type="entry name" value="MFS_dom"/>
</dbReference>
<dbReference type="PANTHER" id="PTHR48022">
    <property type="entry name" value="PLASTIDIC GLUCOSE TRANSPORTER 4"/>
    <property type="match status" value="1"/>
</dbReference>
<dbReference type="InterPro" id="IPR038659">
    <property type="entry name" value="AOX_sf"/>
</dbReference>
<evidence type="ECO:0000259" key="16">
    <source>
        <dbReference type="PROSITE" id="PS50850"/>
    </source>
</evidence>
<dbReference type="GO" id="GO:0009916">
    <property type="term" value="F:alternative oxidase activity"/>
    <property type="evidence" value="ECO:0007669"/>
    <property type="project" value="UniProtKB-UniRule"/>
</dbReference>
<evidence type="ECO:0000256" key="3">
    <source>
        <dbReference type="ARBA" id="ARBA00010992"/>
    </source>
</evidence>
<feature type="transmembrane region" description="Helical" evidence="15">
    <location>
        <begin position="150"/>
        <end position="173"/>
    </location>
</feature>
<evidence type="ECO:0000256" key="7">
    <source>
        <dbReference type="ARBA" id="ARBA00022723"/>
    </source>
</evidence>
<dbReference type="PANTHER" id="PTHR48022:SF2">
    <property type="entry name" value="PLASTIDIC GLUCOSE TRANSPORTER 4"/>
    <property type="match status" value="1"/>
</dbReference>
<feature type="transmembrane region" description="Helical" evidence="15">
    <location>
        <begin position="92"/>
        <end position="109"/>
    </location>
</feature>
<evidence type="ECO:0000256" key="4">
    <source>
        <dbReference type="ARBA" id="ARBA00022448"/>
    </source>
</evidence>
<dbReference type="FunFam" id="1.20.1250.20:FF:000134">
    <property type="entry name" value="MFS sugar transporter protein"/>
    <property type="match status" value="1"/>
</dbReference>
<dbReference type="NCBIfam" id="TIGR00879">
    <property type="entry name" value="SP"/>
    <property type="match status" value="1"/>
</dbReference>
<evidence type="ECO:0000256" key="8">
    <source>
        <dbReference type="ARBA" id="ARBA00022982"/>
    </source>
</evidence>
<evidence type="ECO:0000256" key="6">
    <source>
        <dbReference type="ARBA" id="ARBA00022692"/>
    </source>
</evidence>
<feature type="region of interest" description="Disordered" evidence="14">
    <location>
        <begin position="553"/>
        <end position="588"/>
    </location>
</feature>
<keyword evidence="9 15" id="KW-1133">Transmembrane helix</keyword>
<dbReference type="AlphaFoldDB" id="A0A507D428"/>
<feature type="transmembrane region" description="Helical" evidence="15">
    <location>
        <begin position="59"/>
        <end position="80"/>
    </location>
</feature>
<dbReference type="InterPro" id="IPR050360">
    <property type="entry name" value="MFS_Sugar_Transporters"/>
</dbReference>
<feature type="transmembrane region" description="Helical" evidence="15">
    <location>
        <begin position="433"/>
        <end position="454"/>
    </location>
</feature>
<comment type="caution">
    <text evidence="17">The sequence shown here is derived from an EMBL/GenBank/DDBJ whole genome shotgun (WGS) entry which is preliminary data.</text>
</comment>
<keyword evidence="10 13" id="KW-0560">Oxidoreductase</keyword>
<comment type="subcellular location">
    <subcellularLocation>
        <location evidence="1">Membrane</location>
        <topology evidence="1">Multi-pass membrane protein</topology>
    </subcellularLocation>
</comment>
<evidence type="ECO:0000256" key="12">
    <source>
        <dbReference type="ARBA" id="ARBA00023136"/>
    </source>
</evidence>
<feature type="transmembrane region" description="Helical" evidence="15">
    <location>
        <begin position="12"/>
        <end position="39"/>
    </location>
</feature>
<dbReference type="CDD" id="cd01053">
    <property type="entry name" value="AOX"/>
    <property type="match status" value="1"/>
</dbReference>
<evidence type="ECO:0000256" key="1">
    <source>
        <dbReference type="ARBA" id="ARBA00004141"/>
    </source>
</evidence>
<evidence type="ECO:0000256" key="2">
    <source>
        <dbReference type="ARBA" id="ARBA00008388"/>
    </source>
</evidence>
<dbReference type="EMBL" id="QEAM01000115">
    <property type="protein sequence ID" value="TPX46077.1"/>
    <property type="molecule type" value="Genomic_DNA"/>
</dbReference>
<dbReference type="Gene3D" id="1.20.1260.140">
    <property type="entry name" value="Alternative oxidase"/>
    <property type="match status" value="1"/>
</dbReference>
<organism evidence="17 18">
    <name type="scientific">Synchytrium endobioticum</name>
    <dbReference type="NCBI Taxonomy" id="286115"/>
    <lineage>
        <taxon>Eukaryota</taxon>
        <taxon>Fungi</taxon>
        <taxon>Fungi incertae sedis</taxon>
        <taxon>Chytridiomycota</taxon>
        <taxon>Chytridiomycota incertae sedis</taxon>
        <taxon>Chytridiomycetes</taxon>
        <taxon>Synchytriales</taxon>
        <taxon>Synchytriaceae</taxon>
        <taxon>Synchytrium</taxon>
    </lineage>
</organism>
<keyword evidence="12 13" id="KW-0472">Membrane</keyword>
<dbReference type="PROSITE" id="PS50850">
    <property type="entry name" value="MFS"/>
    <property type="match status" value="1"/>
</dbReference>
<comment type="cofactor">
    <cofactor evidence="13">
        <name>Fe cation</name>
        <dbReference type="ChEBI" id="CHEBI:24875"/>
    </cofactor>
    <text evidence="13">Binds 2 iron ions per subunit.</text>
</comment>
<keyword evidence="4" id="KW-0813">Transport</keyword>
<dbReference type="GO" id="GO:0016020">
    <property type="term" value="C:membrane"/>
    <property type="evidence" value="ECO:0007669"/>
    <property type="project" value="UniProtKB-SubCell"/>
</dbReference>
<evidence type="ECO:0000256" key="14">
    <source>
        <dbReference type="SAM" id="MobiDB-lite"/>
    </source>
</evidence>
<dbReference type="OrthoDB" id="16906at2759"/>
<feature type="compositionally biased region" description="Pro residues" evidence="14">
    <location>
        <begin position="577"/>
        <end position="588"/>
    </location>
</feature>
<feature type="transmembrane region" description="Helical" evidence="15">
    <location>
        <begin position="271"/>
        <end position="293"/>
    </location>
</feature>
<keyword evidence="11 13" id="KW-0408">Iron</keyword>
<dbReference type="PRINTS" id="PR00171">
    <property type="entry name" value="SUGRTRNSPORT"/>
</dbReference>
<gene>
    <name evidence="17" type="ORF">SeLEV6574_g03426</name>
</gene>
<dbReference type="InterPro" id="IPR005828">
    <property type="entry name" value="MFS_sugar_transport-like"/>
</dbReference>
<protein>
    <recommendedName>
        <fullName evidence="13">Alternative oxidase</fullName>
        <ecNumber evidence="13">1.-.-.-</ecNumber>
    </recommendedName>
</protein>
<evidence type="ECO:0000256" key="9">
    <source>
        <dbReference type="ARBA" id="ARBA00022989"/>
    </source>
</evidence>
<comment type="similarity">
    <text evidence="2 13">Belongs to the alternative oxidase family.</text>
</comment>
<keyword evidence="6 13" id="KW-0812">Transmembrane</keyword>
<accession>A0A507D428</accession>
<evidence type="ECO:0000256" key="5">
    <source>
        <dbReference type="ARBA" id="ARBA00022660"/>
    </source>
</evidence>
<dbReference type="Proteomes" id="UP000320475">
    <property type="component" value="Unassembled WGS sequence"/>
</dbReference>
<feature type="transmembrane region" description="Helical" evidence="15">
    <location>
        <begin position="185"/>
        <end position="204"/>
    </location>
</feature>
<dbReference type="GO" id="GO:0098803">
    <property type="term" value="C:respiratory chain complex"/>
    <property type="evidence" value="ECO:0007669"/>
    <property type="project" value="UniProtKB-UniRule"/>
</dbReference>
<name>A0A507D428_9FUNG</name>
<evidence type="ECO:0000256" key="13">
    <source>
        <dbReference type="RuleBase" id="RU003779"/>
    </source>
</evidence>
<evidence type="ECO:0000313" key="18">
    <source>
        <dbReference type="Proteomes" id="UP000320475"/>
    </source>
</evidence>
<keyword evidence="5 13" id="KW-0679">Respiratory chain</keyword>
<dbReference type="Pfam" id="PF01786">
    <property type="entry name" value="AOX"/>
    <property type="match status" value="1"/>
</dbReference>
<keyword evidence="8 13" id="KW-0249">Electron transport</keyword>
<dbReference type="Gene3D" id="1.20.1250.20">
    <property type="entry name" value="MFS general substrate transporter like domains"/>
    <property type="match status" value="1"/>
</dbReference>